<evidence type="ECO:0000313" key="1">
    <source>
        <dbReference type="EMBL" id="TWO34453.1"/>
    </source>
</evidence>
<organism evidence="1 2">
    <name type="scientific">Seonamhaeicola sediminis</name>
    <dbReference type="NCBI Taxonomy" id="2528206"/>
    <lineage>
        <taxon>Bacteria</taxon>
        <taxon>Pseudomonadati</taxon>
        <taxon>Bacteroidota</taxon>
        <taxon>Flavobacteriia</taxon>
        <taxon>Flavobacteriales</taxon>
        <taxon>Flavobacteriaceae</taxon>
    </lineage>
</organism>
<protein>
    <submittedName>
        <fullName evidence="1">Uncharacterized protein</fullName>
    </submittedName>
</protein>
<comment type="caution">
    <text evidence="1">The sequence shown here is derived from an EMBL/GenBank/DDBJ whole genome shotgun (WGS) entry which is preliminary data.</text>
</comment>
<evidence type="ECO:0000313" key="2">
    <source>
        <dbReference type="Proteomes" id="UP000295814"/>
    </source>
</evidence>
<reference evidence="1 2" key="2">
    <citation type="submission" date="2019-07" db="EMBL/GenBank/DDBJ databases">
        <title>Seonamhaeicola sp. W255 draft genome.</title>
        <authorList>
            <person name="Zhang X.-Y."/>
            <person name="Zhang R."/>
            <person name="Zhong Y.-L."/>
            <person name="Du Z.-J."/>
        </authorList>
    </citation>
    <scope>NUCLEOTIDE SEQUENCE [LARGE SCALE GENOMIC DNA]</scope>
    <source>
        <strain evidence="1 2">W255</strain>
    </source>
</reference>
<accession>A0A562YHF0</accession>
<reference evidence="1 2" key="1">
    <citation type="submission" date="2019-03" db="EMBL/GenBank/DDBJ databases">
        <authorList>
            <person name="Zhong Y.L."/>
        </authorList>
    </citation>
    <scope>NUCLEOTIDE SEQUENCE [LARGE SCALE GENOMIC DNA]</scope>
    <source>
        <strain evidence="1 2">W255</strain>
    </source>
</reference>
<sequence length="64" mass="7672">MVKRLYNNPEEVTTESFKNTVKNSFEWTNAKREDIFVMSFYAWLKSKMTKTPIYKTTLDVIKDN</sequence>
<name>A0A562YHF0_9FLAO</name>
<keyword evidence="2" id="KW-1185">Reference proteome</keyword>
<dbReference type="EMBL" id="SMZJ02000001">
    <property type="protein sequence ID" value="TWO34453.1"/>
    <property type="molecule type" value="Genomic_DNA"/>
</dbReference>
<dbReference type="Proteomes" id="UP000295814">
    <property type="component" value="Unassembled WGS sequence"/>
</dbReference>
<gene>
    <name evidence="1" type="ORF">E1J38_000960</name>
</gene>
<dbReference type="RefSeq" id="WP_133354796.1">
    <property type="nucleotide sequence ID" value="NZ_SMZJ02000001.1"/>
</dbReference>
<dbReference type="AlphaFoldDB" id="A0A562YHF0"/>
<dbReference type="OrthoDB" id="732094at2"/>
<proteinExistence type="predicted"/>